<reference evidence="2" key="1">
    <citation type="submission" date="2016-10" db="EMBL/GenBank/DDBJ databases">
        <authorList>
            <person name="Varghese N."/>
            <person name="Submissions S."/>
        </authorList>
    </citation>
    <scope>NUCLEOTIDE SEQUENCE [LARGE SCALE GENOMIC DNA]</scope>
    <source>
        <strain evidence="2">BL36</strain>
    </source>
</reference>
<dbReference type="GO" id="GO:0016491">
    <property type="term" value="F:oxidoreductase activity"/>
    <property type="evidence" value="ECO:0007669"/>
    <property type="project" value="TreeGrafter"/>
</dbReference>
<evidence type="ECO:0000313" key="1">
    <source>
        <dbReference type="EMBL" id="SFM49152.1"/>
    </source>
</evidence>
<dbReference type="RefSeq" id="WP_092044887.1">
    <property type="nucleotide sequence ID" value="NZ_FOTK01000034.1"/>
</dbReference>
<dbReference type="InterPro" id="IPR051468">
    <property type="entry name" value="Fungal_SecMetab_SDRs"/>
</dbReference>
<name>A0A1I4RA59_9HYPH</name>
<sequence>MTAPTSTSAVVIDASGGIGRALVCALAASEAYAPVYALSRSEASVPYGVRTVPIDLGDEATIASAAANVGAAGPVGLVIVATGILHQDGVSPEKTFKALDPSVMTAVFSVNTIGPALVAKHFVPVLARRGRCVFAALSARVGSIDDNRLGGWYSYRASKAALNQILRTLSIEVARTRPEALVVGLHPGTVASDLSRPFRSDPTDKGVVQPDVSAAHLLRVLDSLGVKDSGGVFAWDGTRIPA</sequence>
<dbReference type="InterPro" id="IPR036291">
    <property type="entry name" value="NAD(P)-bd_dom_sf"/>
</dbReference>
<dbReference type="STRING" id="582667.SAMN05192568_103436"/>
<proteinExistence type="predicted"/>
<dbReference type="InterPro" id="IPR002347">
    <property type="entry name" value="SDR_fam"/>
</dbReference>
<dbReference type="EMBL" id="FOTK01000034">
    <property type="protein sequence ID" value="SFM49152.1"/>
    <property type="molecule type" value="Genomic_DNA"/>
</dbReference>
<gene>
    <name evidence="1" type="ORF">SAMN05192568_103436</name>
</gene>
<dbReference type="AlphaFoldDB" id="A0A1I4RA59"/>
<dbReference type="SUPFAM" id="SSF51735">
    <property type="entry name" value="NAD(P)-binding Rossmann-fold domains"/>
    <property type="match status" value="1"/>
</dbReference>
<keyword evidence="2" id="KW-1185">Reference proteome</keyword>
<dbReference type="OrthoDB" id="9785826at2"/>
<dbReference type="PANTHER" id="PTHR43544">
    <property type="entry name" value="SHORT-CHAIN DEHYDROGENASE/REDUCTASE"/>
    <property type="match status" value="1"/>
</dbReference>
<dbReference type="GO" id="GO:0005737">
    <property type="term" value="C:cytoplasm"/>
    <property type="evidence" value="ECO:0007669"/>
    <property type="project" value="TreeGrafter"/>
</dbReference>
<dbReference type="PANTHER" id="PTHR43544:SF12">
    <property type="entry name" value="NAD(P)-BINDING ROSSMANN-FOLD SUPERFAMILY PROTEIN"/>
    <property type="match status" value="1"/>
</dbReference>
<organism evidence="1 2">
    <name type="scientific">Methylobacterium pseudosasicola</name>
    <dbReference type="NCBI Taxonomy" id="582667"/>
    <lineage>
        <taxon>Bacteria</taxon>
        <taxon>Pseudomonadati</taxon>
        <taxon>Pseudomonadota</taxon>
        <taxon>Alphaproteobacteria</taxon>
        <taxon>Hyphomicrobiales</taxon>
        <taxon>Methylobacteriaceae</taxon>
        <taxon>Methylobacterium</taxon>
    </lineage>
</organism>
<dbReference type="PRINTS" id="PR00081">
    <property type="entry name" value="GDHRDH"/>
</dbReference>
<dbReference type="Pfam" id="PF00106">
    <property type="entry name" value="adh_short"/>
    <property type="match status" value="1"/>
</dbReference>
<dbReference type="Gene3D" id="3.40.50.720">
    <property type="entry name" value="NAD(P)-binding Rossmann-like Domain"/>
    <property type="match status" value="1"/>
</dbReference>
<evidence type="ECO:0000313" key="2">
    <source>
        <dbReference type="Proteomes" id="UP000199048"/>
    </source>
</evidence>
<protein>
    <submittedName>
        <fullName evidence="1">Short-chain dehydrogenase</fullName>
    </submittedName>
</protein>
<accession>A0A1I4RA59</accession>
<dbReference type="Proteomes" id="UP000199048">
    <property type="component" value="Unassembled WGS sequence"/>
</dbReference>